<dbReference type="PROSITE" id="PS51551">
    <property type="entry name" value="EPHRIN_RBD_2"/>
    <property type="match status" value="1"/>
</dbReference>
<evidence type="ECO:0000256" key="3">
    <source>
        <dbReference type="ARBA" id="ARBA00023136"/>
    </source>
</evidence>
<feature type="domain" description="Ephrin RBD" evidence="9">
    <location>
        <begin position="5"/>
        <end position="142"/>
    </location>
</feature>
<dbReference type="SUPFAM" id="SSF49503">
    <property type="entry name" value="Cupredoxins"/>
    <property type="match status" value="1"/>
</dbReference>
<feature type="disulfide bond" evidence="6">
    <location>
        <begin position="67"/>
        <end position="131"/>
    </location>
</feature>
<dbReference type="GO" id="GO:0007411">
    <property type="term" value="P:axon guidance"/>
    <property type="evidence" value="ECO:0007669"/>
    <property type="project" value="TreeGrafter"/>
</dbReference>
<evidence type="ECO:0000256" key="8">
    <source>
        <dbReference type="SAM" id="Phobius"/>
    </source>
</evidence>
<proteinExistence type="inferred from homology"/>
<evidence type="ECO:0000256" key="5">
    <source>
        <dbReference type="ARBA" id="ARBA00023180"/>
    </source>
</evidence>
<dbReference type="AlphaFoldDB" id="A0A1I7XKA3"/>
<name>A0A1I7XKA3_HETBA</name>
<keyword evidence="10" id="KW-1185">Reference proteome</keyword>
<dbReference type="CDD" id="cd02675">
    <property type="entry name" value="Ephrin_ectodomain"/>
    <property type="match status" value="1"/>
</dbReference>
<evidence type="ECO:0000256" key="2">
    <source>
        <dbReference type="ARBA" id="ARBA00022729"/>
    </source>
</evidence>
<dbReference type="InterPro" id="IPR031328">
    <property type="entry name" value="Ephrin"/>
</dbReference>
<evidence type="ECO:0000256" key="1">
    <source>
        <dbReference type="ARBA" id="ARBA00004370"/>
    </source>
</evidence>
<feature type="disulfide bond" evidence="6">
    <location>
        <begin position="39"/>
        <end position="79"/>
    </location>
</feature>
<keyword evidence="3 7" id="KW-0472">Membrane</keyword>
<dbReference type="GO" id="GO:0048013">
    <property type="term" value="P:ephrin receptor signaling pathway"/>
    <property type="evidence" value="ECO:0007669"/>
    <property type="project" value="TreeGrafter"/>
</dbReference>
<dbReference type="InterPro" id="IPR001799">
    <property type="entry name" value="Ephrin_RBD"/>
</dbReference>
<keyword evidence="8" id="KW-1133">Transmembrane helix</keyword>
<evidence type="ECO:0000313" key="11">
    <source>
        <dbReference type="WBParaSite" id="Hba_17939"/>
    </source>
</evidence>
<dbReference type="Gene3D" id="2.60.40.420">
    <property type="entry name" value="Cupredoxins - blue copper proteins"/>
    <property type="match status" value="1"/>
</dbReference>
<keyword evidence="4 6" id="KW-1015">Disulfide bond</keyword>
<dbReference type="InterPro" id="IPR008972">
    <property type="entry name" value="Cupredoxin"/>
</dbReference>
<reference evidence="11" key="1">
    <citation type="submission" date="2016-11" db="UniProtKB">
        <authorList>
            <consortium name="WormBaseParasite"/>
        </authorList>
    </citation>
    <scope>IDENTIFICATION</scope>
</reference>
<evidence type="ECO:0000313" key="10">
    <source>
        <dbReference type="Proteomes" id="UP000095283"/>
    </source>
</evidence>
<evidence type="ECO:0000259" key="9">
    <source>
        <dbReference type="PROSITE" id="PS51551"/>
    </source>
</evidence>
<accession>A0A1I7XKA3</accession>
<dbReference type="Proteomes" id="UP000095283">
    <property type="component" value="Unplaced"/>
</dbReference>
<keyword evidence="2" id="KW-0732">Signal</keyword>
<feature type="transmembrane region" description="Helical" evidence="8">
    <location>
        <begin position="240"/>
        <end position="263"/>
    </location>
</feature>
<evidence type="ECO:0000256" key="7">
    <source>
        <dbReference type="RuleBase" id="RU004375"/>
    </source>
</evidence>
<protein>
    <submittedName>
        <fullName evidence="11">Ephrin RBD domain-containing protein</fullName>
    </submittedName>
</protein>
<dbReference type="GO" id="GO:0046875">
    <property type="term" value="F:ephrin receptor binding"/>
    <property type="evidence" value="ECO:0007669"/>
    <property type="project" value="TreeGrafter"/>
</dbReference>
<sequence length="264" mass="29766">MAQCAENMPNYRIVVLNLSSSSGYVERYAAIGDSLDIICPYYDDGTDPQDTEQSIIYRVSEEDYERCALSSSVRELGRCTAPYKRDKVKVTFRLMSPNPSGLDYRPGTTYYFISTSTGSISGFENPVGGMCASHNLKMVIHVTDKNGDIAGHVHRHHLHKKTTTETPKTEKKWLNDPLWGQFFEKVAPNDNALWKNHDKTRGERLTLDQGDSKDAYEAMSLPLEEAVDFQIHEIGDMESLFSSTIASFSVTSVIFFLLISLWIL</sequence>
<evidence type="ECO:0000256" key="6">
    <source>
        <dbReference type="PROSITE-ProRule" id="PRU00884"/>
    </source>
</evidence>
<dbReference type="PANTHER" id="PTHR11304:SF43">
    <property type="entry name" value="EPHRIN RBD DOMAIN-CONTAINING PROTEIN"/>
    <property type="match status" value="1"/>
</dbReference>
<keyword evidence="5" id="KW-0325">Glycoprotein</keyword>
<comment type="subcellular location">
    <subcellularLocation>
        <location evidence="1">Membrane</location>
    </subcellularLocation>
</comment>
<dbReference type="PANTHER" id="PTHR11304">
    <property type="entry name" value="EPHRIN"/>
    <property type="match status" value="1"/>
</dbReference>
<keyword evidence="8" id="KW-0812">Transmembrane</keyword>
<dbReference type="Pfam" id="PF00812">
    <property type="entry name" value="Ephrin"/>
    <property type="match status" value="1"/>
</dbReference>
<dbReference type="GO" id="GO:0005886">
    <property type="term" value="C:plasma membrane"/>
    <property type="evidence" value="ECO:0007669"/>
    <property type="project" value="TreeGrafter"/>
</dbReference>
<evidence type="ECO:0000256" key="4">
    <source>
        <dbReference type="ARBA" id="ARBA00023157"/>
    </source>
</evidence>
<organism evidence="10 11">
    <name type="scientific">Heterorhabditis bacteriophora</name>
    <name type="common">Entomopathogenic nematode worm</name>
    <dbReference type="NCBI Taxonomy" id="37862"/>
    <lineage>
        <taxon>Eukaryota</taxon>
        <taxon>Metazoa</taxon>
        <taxon>Ecdysozoa</taxon>
        <taxon>Nematoda</taxon>
        <taxon>Chromadorea</taxon>
        <taxon>Rhabditida</taxon>
        <taxon>Rhabditina</taxon>
        <taxon>Rhabditomorpha</taxon>
        <taxon>Strongyloidea</taxon>
        <taxon>Heterorhabditidae</taxon>
        <taxon>Heterorhabditis</taxon>
    </lineage>
</organism>
<dbReference type="PRINTS" id="PR01347">
    <property type="entry name" value="EPHRIN"/>
</dbReference>
<comment type="similarity">
    <text evidence="6 7">Belongs to the ephrin family.</text>
</comment>
<dbReference type="WBParaSite" id="Hba_17939">
    <property type="protein sequence ID" value="Hba_17939"/>
    <property type="gene ID" value="Hba_17939"/>
</dbReference>